<dbReference type="SUPFAM" id="SSF51735">
    <property type="entry name" value="NAD(P)-binding Rossmann-fold domains"/>
    <property type="match status" value="1"/>
</dbReference>
<evidence type="ECO:0000259" key="1">
    <source>
        <dbReference type="Pfam" id="PF16363"/>
    </source>
</evidence>
<dbReference type="EMBL" id="WSEM01000004">
    <property type="protein sequence ID" value="MVQ33752.1"/>
    <property type="molecule type" value="Genomic_DNA"/>
</dbReference>
<dbReference type="InterPro" id="IPR016040">
    <property type="entry name" value="NAD(P)-bd_dom"/>
</dbReference>
<accession>A0ABW9U0X6</accession>
<evidence type="ECO:0000313" key="3">
    <source>
        <dbReference type="Proteomes" id="UP000467637"/>
    </source>
</evidence>
<dbReference type="Gene3D" id="3.90.25.10">
    <property type="entry name" value="UDP-galactose 4-epimerase, domain 1"/>
    <property type="match status" value="1"/>
</dbReference>
<feature type="domain" description="NAD(P)-binding" evidence="1">
    <location>
        <begin position="4"/>
        <end position="303"/>
    </location>
</feature>
<name>A0ABW9U0X6_9BACL</name>
<organism evidence="2 3">
    <name type="scientific">Paenibacillus anseongense</name>
    <dbReference type="NCBI Taxonomy" id="2682845"/>
    <lineage>
        <taxon>Bacteria</taxon>
        <taxon>Bacillati</taxon>
        <taxon>Bacillota</taxon>
        <taxon>Bacilli</taxon>
        <taxon>Bacillales</taxon>
        <taxon>Paenibacillaceae</taxon>
        <taxon>Paenibacillus</taxon>
    </lineage>
</organism>
<dbReference type="InterPro" id="IPR036291">
    <property type="entry name" value="NAD(P)-bd_dom_sf"/>
</dbReference>
<reference evidence="2 3" key="1">
    <citation type="submission" date="2019-12" db="EMBL/GenBank/DDBJ databases">
        <authorList>
            <person name="Huq M.A."/>
        </authorList>
    </citation>
    <scope>NUCLEOTIDE SEQUENCE [LARGE SCALE GENOMIC DNA]</scope>
    <source>
        <strain evidence="2 3">MAH-34</strain>
    </source>
</reference>
<protein>
    <submittedName>
        <fullName evidence="2">NAD-dependent epimerase/dehydratase family protein</fullName>
    </submittedName>
</protein>
<dbReference type="Pfam" id="PF16363">
    <property type="entry name" value="GDP_Man_Dehyd"/>
    <property type="match status" value="1"/>
</dbReference>
<evidence type="ECO:0000313" key="2">
    <source>
        <dbReference type="EMBL" id="MVQ33752.1"/>
    </source>
</evidence>
<proteinExistence type="predicted"/>
<dbReference type="RefSeq" id="WP_157317865.1">
    <property type="nucleotide sequence ID" value="NZ_WSEM01000004.1"/>
</dbReference>
<comment type="caution">
    <text evidence="2">The sequence shown here is derived from an EMBL/GenBank/DDBJ whole genome shotgun (WGS) entry which is preliminary data.</text>
</comment>
<sequence>MRVLITGSGGFVGSHLTQKLLDEGYEVIAGSTVLTEKKSKSNLKKVYLNVNDKDSIEEVLRKYNPEGIINLAAQSSVAKSWEIPEETLLVNVLGTLNIINSMCKNTPYAKFINIGSSEEYGLTAKNGEYLTEIMPCLPQNPYATSKLSAGQLALQSAKKHGLNILHVRAFNHFGPGQRLGFVVSDFASQIVNIEKGKSPSVINVGDLSAQRDFLYIKDLVNAYTLLLESKKLDLGIVNVCSGVPRKIEDILKYMITQSKREITVNLDSTKLRPSDVPFFVGSNGKIKETVEWESTVEFNDGLELTIEWWRQNLLYEKG</sequence>
<keyword evidence="3" id="KW-1185">Reference proteome</keyword>
<dbReference type="PANTHER" id="PTHR43000">
    <property type="entry name" value="DTDP-D-GLUCOSE 4,6-DEHYDRATASE-RELATED"/>
    <property type="match status" value="1"/>
</dbReference>
<dbReference type="Proteomes" id="UP000467637">
    <property type="component" value="Unassembled WGS sequence"/>
</dbReference>
<gene>
    <name evidence="2" type="ORF">GON05_03710</name>
</gene>
<dbReference type="Gene3D" id="3.40.50.720">
    <property type="entry name" value="NAD(P)-binding Rossmann-like Domain"/>
    <property type="match status" value="1"/>
</dbReference>